<dbReference type="PROSITE" id="PS51257">
    <property type="entry name" value="PROKAR_LIPOPROTEIN"/>
    <property type="match status" value="1"/>
</dbReference>
<keyword evidence="1" id="KW-0732">Signal</keyword>
<evidence type="ECO:0000313" key="2">
    <source>
        <dbReference type="EMBL" id="AOJ07331.1"/>
    </source>
</evidence>
<dbReference type="Proteomes" id="UP000067711">
    <property type="component" value="Chromosome 2"/>
</dbReference>
<dbReference type="AlphaFoldDB" id="A0A1B4FUN4"/>
<feature type="signal peptide" evidence="1">
    <location>
        <begin position="1"/>
        <end position="30"/>
    </location>
</feature>
<dbReference type="Pfam" id="PF03283">
    <property type="entry name" value="PAE"/>
    <property type="match status" value="1"/>
</dbReference>
<dbReference type="InterPro" id="IPR004963">
    <property type="entry name" value="PAE/NOTUM"/>
</dbReference>
<dbReference type="EMBL" id="CP013388">
    <property type="protein sequence ID" value="AOJ07331.1"/>
    <property type="molecule type" value="Genomic_DNA"/>
</dbReference>
<evidence type="ECO:0000313" key="3">
    <source>
        <dbReference type="Proteomes" id="UP000067711"/>
    </source>
</evidence>
<protein>
    <recommendedName>
        <fullName evidence="4">Pectinacetylesterase</fullName>
    </recommendedName>
</protein>
<name>A0A1B4FUN4_9BURK</name>
<dbReference type="SUPFAM" id="SSF53474">
    <property type="entry name" value="alpha/beta-Hydrolases"/>
    <property type="match status" value="1"/>
</dbReference>
<gene>
    <name evidence="2" type="ORF">WS71_08425</name>
</gene>
<proteinExistence type="predicted"/>
<evidence type="ECO:0008006" key="4">
    <source>
        <dbReference type="Google" id="ProtNLM"/>
    </source>
</evidence>
<organism evidence="2 3">
    <name type="scientific">Burkholderia mayonis</name>
    <dbReference type="NCBI Taxonomy" id="1385591"/>
    <lineage>
        <taxon>Bacteria</taxon>
        <taxon>Pseudomonadati</taxon>
        <taxon>Pseudomonadota</taxon>
        <taxon>Betaproteobacteria</taxon>
        <taxon>Burkholderiales</taxon>
        <taxon>Burkholderiaceae</taxon>
        <taxon>Burkholderia</taxon>
        <taxon>pseudomallei group</taxon>
    </lineage>
</organism>
<dbReference type="InterPro" id="IPR029058">
    <property type="entry name" value="AB_hydrolase_fold"/>
</dbReference>
<dbReference type="Gene3D" id="3.40.50.1820">
    <property type="entry name" value="alpha/beta hydrolase"/>
    <property type="match status" value="1"/>
</dbReference>
<evidence type="ECO:0000256" key="1">
    <source>
        <dbReference type="SAM" id="SignalP"/>
    </source>
</evidence>
<dbReference type="PANTHER" id="PTHR21562">
    <property type="entry name" value="NOTUM-RELATED"/>
    <property type="match status" value="1"/>
</dbReference>
<reference evidence="2 3" key="1">
    <citation type="submission" date="2015-12" db="EMBL/GenBank/DDBJ databases">
        <title>Diversity of Burkholderia near neighbor genomes.</title>
        <authorList>
            <person name="Sahl J."/>
            <person name="Wagner D."/>
            <person name="Keim P."/>
        </authorList>
    </citation>
    <scope>NUCLEOTIDE SEQUENCE [LARGE SCALE GENOMIC DNA]</scope>
    <source>
        <strain evidence="2 3">BDU8</strain>
    </source>
</reference>
<feature type="chain" id="PRO_5015347066" description="Pectinacetylesterase" evidence="1">
    <location>
        <begin position="31"/>
        <end position="456"/>
    </location>
</feature>
<dbReference type="GO" id="GO:0016787">
    <property type="term" value="F:hydrolase activity"/>
    <property type="evidence" value="ECO:0007669"/>
    <property type="project" value="InterPro"/>
</dbReference>
<dbReference type="PANTHER" id="PTHR21562:SF83">
    <property type="entry name" value="PECTIN ACETYLESTERASE 4"/>
    <property type="match status" value="1"/>
</dbReference>
<accession>A0A1B4FUN4</accession>
<sequence length="456" mass="49426">MGENMKLVISLNRKAYLGVMAALWSGAACAALPYVWEQVTLPASSGATCANGTPYRFYVNRSLQLFSKNVLVAIEPGGACWDYASCQGNGELGASNPNGIPDGYVNVIHNGTFNPSGLVVAMLSPILSRFPVLALSSTWQAPPTMNWHYIYLPYCTGDIHGGSAVRVYTAPDGRSTRIQQFAGLANVNAAIEWMTQNGLSKPDQLLVWGASAGGYGSALNYASIRTALQPRKSALFDDSGTIFPANLSGDATQPSHAYRMYAKAFDEWNFLRPGGAVDRIANLPNLSTAEKNSVMNNPAELYDILARSFPNDRMGLSTFQRDEVIAQFTYDQFYPEIAAAPDAATKQALRQALFTNDLRLLTSELKGHHPNFGYFMPEDRAGLLGNHMVSTLTFLGSEINGNGQNVGAFLSDLLSNQDPQHTPVMQAYSTSTDRPPIIRAIFDFVMSALKAFGLST</sequence>